<protein>
    <submittedName>
        <fullName evidence="2">VirB4-like protein</fullName>
    </submittedName>
</protein>
<organism evidence="2 3">
    <name type="scientific">Ruminococcus bicirculans</name>
    <name type="common">ex Wegman et al. 2014</name>
    <dbReference type="NCBI Taxonomy" id="1160721"/>
    <lineage>
        <taxon>Bacteria</taxon>
        <taxon>Bacillati</taxon>
        <taxon>Bacillota</taxon>
        <taxon>Clostridia</taxon>
        <taxon>Eubacteriales</taxon>
        <taxon>Oscillospiraceae</taxon>
        <taxon>Ruminococcus</taxon>
    </lineage>
</organism>
<reference evidence="2 3" key="1">
    <citation type="journal article" date="2014" name="Int. J. Syst. Evol. Microbiol.">
        <title>Complete genome of a new Firmicutes species belonging to the dominant human colonic microbiota ('Ruminococcus bicirculans') reveals two chromosomes and a selective capacity to utilize plant glucans.</title>
        <authorList>
            <consortium name="NISC Comparative Sequencing Program"/>
            <person name="Wegmann U."/>
            <person name="Louis P."/>
            <person name="Goesmann A."/>
            <person name="Henrissat B."/>
            <person name="Duncan S.H."/>
            <person name="Flint H.J."/>
        </authorList>
    </citation>
    <scope>NUCLEOTIDE SEQUENCE [LARGE SCALE GENOMIC DNA]</scope>
    <source>
        <strain evidence="2 3">80/3</strain>
    </source>
</reference>
<dbReference type="InterPro" id="IPR027417">
    <property type="entry name" value="P-loop_NTPase"/>
</dbReference>
<sequence>MRSRKQKKKELSEEQLEIIDTKDFFDRIAPGIMRFYTDHYICGNFYKSCWAVTEYPPSTEETAILAHLADRNGVTLRIYNRLVTSMEQRKIVQQAMRKNHMMTTTNDVNESIKAQNNIDDVVELLSELRRNKEPLLHTAVFIELKASTEDKLKELQADIQMELTRSKISVDRLLLRQKEGFLSVHPAGNNVFASQFERVLPASSVADLYPLNYSGKTDESGFYVGRDKYGTNILVDFDKRTEDKTNSNILILGNSGQGKSYLMKLLLCNQRESGKSILCLDPEHEYEDLCNNLGGTYIDMMSGEFMINPLEPKAWSENSRFGNQEKETDDSPETFRKVTRLSQHISYLKDFFRAYKDFSDAEVDTIEIMLMKLYARFGIDDFTDFSTQKNEDYPIMSDLYELIEKEFMAFDHEKKHLYTEEMLQNICLGLHSMCKGAESKYFNGCTNIKNGEFICFGVKGLMDTNKRLKDTLLFNILSYMSNQLLGCGNTVAAVDELYLFLTNMTAIEYIRNGMKRVRKKESSFILASQNIEDFLLPEIKEFTKPLFSIPAHHFLFNPGNISPTAFIDTLQLEESEYSLIKYPERGTCLYRCGNERYLLQVIAPAYKAALFGSAGGR</sequence>
<accession>A0ABM9QJZ2</accession>
<dbReference type="EMBL" id="HF545617">
    <property type="protein sequence ID" value="CCO06340.1"/>
    <property type="molecule type" value="Genomic_DNA"/>
</dbReference>
<dbReference type="Pfam" id="PF19044">
    <property type="entry name" value="P-loop_TraG"/>
    <property type="match status" value="1"/>
</dbReference>
<evidence type="ECO:0000313" key="3">
    <source>
        <dbReference type="Proteomes" id="UP000027600"/>
    </source>
</evidence>
<dbReference type="PANTHER" id="PTHR30121">
    <property type="entry name" value="UNCHARACTERIZED PROTEIN YJGR-RELATED"/>
    <property type="match status" value="1"/>
</dbReference>
<evidence type="ECO:0000313" key="2">
    <source>
        <dbReference type="EMBL" id="CCO06340.1"/>
    </source>
</evidence>
<name>A0ABM9QJZ2_9FIRM</name>
<dbReference type="PANTHER" id="PTHR30121:SF6">
    <property type="entry name" value="SLR6007 PROTEIN"/>
    <property type="match status" value="1"/>
</dbReference>
<dbReference type="Proteomes" id="UP000027600">
    <property type="component" value="Chromosome II"/>
</dbReference>
<dbReference type="CDD" id="cd01127">
    <property type="entry name" value="TrwB_TraG_TraD_VirD4"/>
    <property type="match status" value="1"/>
</dbReference>
<dbReference type="RefSeq" id="WP_041337567.1">
    <property type="nucleotide sequence ID" value="NZ_HF545617.1"/>
</dbReference>
<evidence type="ECO:0000259" key="1">
    <source>
        <dbReference type="Pfam" id="PF19044"/>
    </source>
</evidence>
<proteinExistence type="predicted"/>
<dbReference type="InterPro" id="IPR051162">
    <property type="entry name" value="T4SS_component"/>
</dbReference>
<dbReference type="Gene3D" id="1.10.8.730">
    <property type="match status" value="1"/>
</dbReference>
<feature type="domain" description="TraG P-loop" evidence="1">
    <location>
        <begin position="230"/>
        <end position="301"/>
    </location>
</feature>
<dbReference type="InterPro" id="IPR043964">
    <property type="entry name" value="P-loop_TraG"/>
</dbReference>
<dbReference type="SUPFAM" id="SSF52540">
    <property type="entry name" value="P-loop containing nucleoside triphosphate hydrolases"/>
    <property type="match status" value="1"/>
</dbReference>
<dbReference type="Gene3D" id="3.40.50.300">
    <property type="entry name" value="P-loop containing nucleotide triphosphate hydrolases"/>
    <property type="match status" value="1"/>
</dbReference>
<gene>
    <name evidence="2" type="ORF">RBI_II00586</name>
</gene>
<keyword evidence="3" id="KW-1185">Reference proteome</keyword>